<accession>C1H7N4</accession>
<dbReference type="VEuPathDB" id="FungiDB:PAAG_06775"/>
<dbReference type="AlphaFoldDB" id="C1H7N4"/>
<sequence>MDRAVDYRADHWQSFYLAQGPTMQSGFTGQTMLTKTSRKAWVIPGLPRSAPWQSPSNMRDGE</sequence>
<dbReference type="GeneID" id="9094481"/>
<evidence type="ECO:0000313" key="2">
    <source>
        <dbReference type="Proteomes" id="UP000002059"/>
    </source>
</evidence>
<evidence type="ECO:0000313" key="1">
    <source>
        <dbReference type="EMBL" id="EEH36357.2"/>
    </source>
</evidence>
<dbReference type="KEGG" id="pbl:PAAG_06775"/>
<protein>
    <submittedName>
        <fullName evidence="1">Uncharacterized protein</fullName>
    </submittedName>
</protein>
<dbReference type="Proteomes" id="UP000002059">
    <property type="component" value="Partially assembled WGS sequence"/>
</dbReference>
<gene>
    <name evidence="1" type="ORF">PAAG_06775</name>
</gene>
<organism evidence="1 2">
    <name type="scientific">Paracoccidioides lutzii (strain ATCC MYA-826 / Pb01)</name>
    <name type="common">Paracoccidioides brasiliensis</name>
    <dbReference type="NCBI Taxonomy" id="502779"/>
    <lineage>
        <taxon>Eukaryota</taxon>
        <taxon>Fungi</taxon>
        <taxon>Dikarya</taxon>
        <taxon>Ascomycota</taxon>
        <taxon>Pezizomycotina</taxon>
        <taxon>Eurotiomycetes</taxon>
        <taxon>Eurotiomycetidae</taxon>
        <taxon>Onygenales</taxon>
        <taxon>Ajellomycetaceae</taxon>
        <taxon>Paracoccidioides</taxon>
    </lineage>
</organism>
<dbReference type="RefSeq" id="XP_002791229.2">
    <property type="nucleotide sequence ID" value="XM_002791183.2"/>
</dbReference>
<reference evidence="1 2" key="1">
    <citation type="journal article" date="2011" name="PLoS Genet.">
        <title>Comparative genomic analysis of human fungal pathogens causing paracoccidioidomycosis.</title>
        <authorList>
            <person name="Desjardins C.A."/>
            <person name="Champion M.D."/>
            <person name="Holder J.W."/>
            <person name="Muszewska A."/>
            <person name="Goldberg J."/>
            <person name="Bailao A.M."/>
            <person name="Brigido M.M."/>
            <person name="Ferreira M.E."/>
            <person name="Garcia A.M."/>
            <person name="Grynberg M."/>
            <person name="Gujja S."/>
            <person name="Heiman D.I."/>
            <person name="Henn M.R."/>
            <person name="Kodira C.D."/>
            <person name="Leon-Narvaez H."/>
            <person name="Longo L.V."/>
            <person name="Ma L.J."/>
            <person name="Malavazi I."/>
            <person name="Matsuo A.L."/>
            <person name="Morais F.V."/>
            <person name="Pereira M."/>
            <person name="Rodriguez-Brito S."/>
            <person name="Sakthikumar S."/>
            <person name="Salem-Izacc S.M."/>
            <person name="Sykes S.M."/>
            <person name="Teixeira M.M."/>
            <person name="Vallejo M.C."/>
            <person name="Walter M.E."/>
            <person name="Yandava C."/>
            <person name="Young S."/>
            <person name="Zeng Q."/>
            <person name="Zucker J."/>
            <person name="Felipe M.S."/>
            <person name="Goldman G.H."/>
            <person name="Haas B.J."/>
            <person name="McEwen J.G."/>
            <person name="Nino-Vega G."/>
            <person name="Puccia R."/>
            <person name="San-Blas G."/>
            <person name="Soares C.M."/>
            <person name="Birren B.W."/>
            <person name="Cuomo C.A."/>
        </authorList>
    </citation>
    <scope>NUCLEOTIDE SEQUENCE [LARGE SCALE GENOMIC DNA]</scope>
    <source>
        <strain evidence="2">ATCC MYA-826 / Pb01</strain>
    </source>
</reference>
<keyword evidence="2" id="KW-1185">Reference proteome</keyword>
<dbReference type="HOGENOM" id="CLU_2904780_0_0_1"/>
<dbReference type="EMBL" id="KN294011">
    <property type="protein sequence ID" value="EEH36357.2"/>
    <property type="molecule type" value="Genomic_DNA"/>
</dbReference>
<proteinExistence type="predicted"/>
<name>C1H7N4_PARBA</name>